<dbReference type="EMBL" id="CP007142">
    <property type="protein sequence ID" value="AJQ96772.1"/>
    <property type="molecule type" value="Genomic_DNA"/>
</dbReference>
<dbReference type="AlphaFoldDB" id="A0A0C5VQD5"/>
<name>A0A0C5VQD5_9GAMM</name>
<dbReference type="HOGENOM" id="CLU_065609_1_0_6"/>
<dbReference type="PANTHER" id="PTHR36057">
    <property type="match status" value="1"/>
</dbReference>
<dbReference type="PATRIC" id="fig|1445510.3.peg.4702"/>
<organism evidence="2 3">
    <name type="scientific">Gynuella sunshinyii YC6258</name>
    <dbReference type="NCBI Taxonomy" id="1445510"/>
    <lineage>
        <taxon>Bacteria</taxon>
        <taxon>Pseudomonadati</taxon>
        <taxon>Pseudomonadota</taxon>
        <taxon>Gammaproteobacteria</taxon>
        <taxon>Oceanospirillales</taxon>
        <taxon>Saccharospirillaceae</taxon>
        <taxon>Gynuella</taxon>
    </lineage>
</organism>
<dbReference type="InterPro" id="IPR036249">
    <property type="entry name" value="Thioredoxin-like_sf"/>
</dbReference>
<evidence type="ECO:0000256" key="1">
    <source>
        <dbReference type="SAM" id="SignalP"/>
    </source>
</evidence>
<dbReference type="KEGG" id="gsn:YC6258_04740"/>
<evidence type="ECO:0000313" key="2">
    <source>
        <dbReference type="EMBL" id="AJQ96772.1"/>
    </source>
</evidence>
<keyword evidence="3" id="KW-1185">Reference proteome</keyword>
<dbReference type="RefSeq" id="WP_144407708.1">
    <property type="nucleotide sequence ID" value="NZ_CP007142.1"/>
</dbReference>
<dbReference type="SUPFAM" id="SSF52833">
    <property type="entry name" value="Thioredoxin-like"/>
    <property type="match status" value="1"/>
</dbReference>
<reference evidence="2 3" key="1">
    <citation type="submission" date="2014-01" db="EMBL/GenBank/DDBJ databases">
        <title>Full genme sequencing of cellulolytic bacterium Gynuella sunshinyii YC6258T gen. nov., sp. nov.</title>
        <authorList>
            <person name="Khan H."/>
            <person name="Chung E.J."/>
            <person name="Chung Y.R."/>
        </authorList>
    </citation>
    <scope>NUCLEOTIDE SEQUENCE [LARGE SCALE GENOMIC DNA]</scope>
    <source>
        <strain evidence="2 3">YC6258</strain>
    </source>
</reference>
<gene>
    <name evidence="2" type="ORF">YC6258_04740</name>
</gene>
<dbReference type="InterPro" id="IPR010634">
    <property type="entry name" value="DUF1223"/>
</dbReference>
<sequence length="239" mass="27333">MKLGLTILALLCGFSSAKAQQWQSSYQQTELIELFTSEGCSSCPKADQWLSSLKDDPSLFKSFVPIAFHVDYWDYIGWEDRFARPEFSQRQRRYDREKLISQVYTPGIIINSQEWRAWFRGATQWPDSSSPTGRLTANLQGDHLHVTFEQDQTYNLYVAYLGMGLETARVNAGENKGRTLRHDFVVMSMQSVKGNRDWRLKLLPPPDIGQQQTALALWISLPNSQQVIQALGGYLQSSE</sequence>
<protein>
    <submittedName>
        <fullName evidence="2">Putative secreted protein</fullName>
    </submittedName>
</protein>
<accession>A0A0C5VQD5</accession>
<proteinExistence type="predicted"/>
<dbReference type="PANTHER" id="PTHR36057:SF1">
    <property type="entry name" value="LIPOPROTEIN LIPID ATTACHMENT SITE-LIKE PROTEIN, PUTATIVE (DUF1223)-RELATED"/>
    <property type="match status" value="1"/>
</dbReference>
<feature type="chain" id="PRO_5002194712" evidence="1">
    <location>
        <begin position="20"/>
        <end position="239"/>
    </location>
</feature>
<dbReference type="OrthoDB" id="9808254at2"/>
<evidence type="ECO:0000313" key="3">
    <source>
        <dbReference type="Proteomes" id="UP000032266"/>
    </source>
</evidence>
<dbReference type="Pfam" id="PF06764">
    <property type="entry name" value="DUF1223"/>
    <property type="match status" value="1"/>
</dbReference>
<dbReference type="Proteomes" id="UP000032266">
    <property type="component" value="Chromosome"/>
</dbReference>
<feature type="signal peptide" evidence="1">
    <location>
        <begin position="1"/>
        <end position="19"/>
    </location>
</feature>
<keyword evidence="1" id="KW-0732">Signal</keyword>